<feature type="domain" description="YSIRK Gram-positive signal peptide" evidence="2">
    <location>
        <begin position="5"/>
        <end position="27"/>
    </location>
</feature>
<reference evidence="3 4" key="1">
    <citation type="submission" date="2022-01" db="EMBL/GenBank/DDBJ databases">
        <title>VMRC isolate genome collection.</title>
        <authorList>
            <person name="France M."/>
            <person name="Rutt L."/>
            <person name="Humphrys M."/>
            <person name="Ravel J."/>
        </authorList>
    </citation>
    <scope>NUCLEOTIDE SEQUENCE [LARGE SCALE GENOMIC DNA]</scope>
    <source>
        <strain evidence="3 4">C0172B4</strain>
    </source>
</reference>
<evidence type="ECO:0000313" key="3">
    <source>
        <dbReference type="EMBL" id="MCZ3622894.1"/>
    </source>
</evidence>
<dbReference type="NCBIfam" id="TIGR01168">
    <property type="entry name" value="YSIRK_signal"/>
    <property type="match status" value="1"/>
</dbReference>
<dbReference type="InterPro" id="IPR005877">
    <property type="entry name" value="YSIRK_signal_dom"/>
</dbReference>
<name>A0ABT4K433_9LACO</name>
<organism evidence="3 4">
    <name type="scientific">Lactobacillus mulieris</name>
    <dbReference type="NCBI Taxonomy" id="2508708"/>
    <lineage>
        <taxon>Bacteria</taxon>
        <taxon>Bacillati</taxon>
        <taxon>Bacillota</taxon>
        <taxon>Bacilli</taxon>
        <taxon>Lactobacillales</taxon>
        <taxon>Lactobacillaceae</taxon>
        <taxon>Lactobacillus</taxon>
    </lineage>
</organism>
<sequence length="53" mass="5627">MFDAKQRFSLRKLSIGVVSVLLGFTFVSNAQVVQADTTSSTTSSQNGGGRQGF</sequence>
<evidence type="ECO:0000313" key="4">
    <source>
        <dbReference type="Proteomes" id="UP001211420"/>
    </source>
</evidence>
<keyword evidence="4" id="KW-1185">Reference proteome</keyword>
<evidence type="ECO:0000256" key="1">
    <source>
        <dbReference type="ARBA" id="ARBA00022729"/>
    </source>
</evidence>
<evidence type="ECO:0000259" key="2">
    <source>
        <dbReference type="Pfam" id="PF04650"/>
    </source>
</evidence>
<proteinExistence type="predicted"/>
<gene>
    <name evidence="3" type="ORF">L2772_08560</name>
</gene>
<dbReference type="EMBL" id="JAKHPW010000021">
    <property type="protein sequence ID" value="MCZ3622894.1"/>
    <property type="molecule type" value="Genomic_DNA"/>
</dbReference>
<dbReference type="Proteomes" id="UP001211420">
    <property type="component" value="Unassembled WGS sequence"/>
</dbReference>
<dbReference type="Pfam" id="PF04650">
    <property type="entry name" value="YSIRK_signal"/>
    <property type="match status" value="1"/>
</dbReference>
<comment type="caution">
    <text evidence="3">The sequence shown here is derived from an EMBL/GenBank/DDBJ whole genome shotgun (WGS) entry which is preliminary data.</text>
</comment>
<dbReference type="RefSeq" id="WP_269255876.1">
    <property type="nucleotide sequence ID" value="NZ_JAKHPW010000021.1"/>
</dbReference>
<accession>A0ABT4K433</accession>
<protein>
    <submittedName>
        <fullName evidence="3">YSIRK-type signal peptide-containing protein</fullName>
    </submittedName>
</protein>
<keyword evidence="1" id="KW-0732">Signal</keyword>